<protein>
    <recommendedName>
        <fullName evidence="3">DNA-directed DNA polymerase</fullName>
        <ecNumber evidence="3">2.7.7.7</ecNumber>
    </recommendedName>
</protein>
<comment type="caution">
    <text evidence="9">The sequence shown here is derived from an EMBL/GenBank/DDBJ whole genome shotgun (WGS) entry which is preliminary data.</text>
</comment>
<dbReference type="Pfam" id="PF00817">
    <property type="entry name" value="IMS"/>
    <property type="match status" value="1"/>
</dbReference>
<sequence>MDRALRARPVEGPFALALRSGPAERLHDLTAAAEAQGLARGMALAEARALCPGLVVHPADPAGDARFLRGLARWLGRFSPRVALDGPDGLLLDLTGVAHLWGGEADWLTELRRALSRAGLGARLGLADTPGAAWALAHSGEGVAAPGATRAALAPLPVTALRLPPATTIPLQRLGLRQISDLLALPRAALGRRFGPEVGLALDRALGLLPEALAPLPEPPRFALRLTLPEPIGRVEDVMAGADRLLRPLCDRLAAAEAGARHLTLTLRRVDAAEHQVALRLAAPLRDPRRILPLFLRGIEAADAGFGIDQLRLAATGVEPLPATQLATRAAGTTPPEGALDDLITRLGTRIGLENIRRALPAESHIPARSFLIAPAALVPPAPRTGWAVARPRPVTLFAPEPVAAPARPAPPRNFRWRRRAFTTARATGPERIAPEWWLGEESWRGGLRDYWRIDTTTGPRLWLFFTPEAPGWFAEGEFA</sequence>
<organism evidence="9 10">
    <name type="scientific">Rhodobacter viridis</name>
    <dbReference type="NCBI Taxonomy" id="1054202"/>
    <lineage>
        <taxon>Bacteria</taxon>
        <taxon>Pseudomonadati</taxon>
        <taxon>Pseudomonadota</taxon>
        <taxon>Alphaproteobacteria</taxon>
        <taxon>Rhodobacterales</taxon>
        <taxon>Rhodobacter group</taxon>
        <taxon>Rhodobacter</taxon>
    </lineage>
</organism>
<dbReference type="InterPro" id="IPR001126">
    <property type="entry name" value="UmuC"/>
</dbReference>
<dbReference type="GO" id="GO:0003684">
    <property type="term" value="F:damaged DNA binding"/>
    <property type="evidence" value="ECO:0007669"/>
    <property type="project" value="InterPro"/>
</dbReference>
<comment type="function">
    <text evidence="5">Poorly processive, error-prone DNA polymerase involved in untargeted mutagenesis. Copies undamaged DNA at stalled replication forks, which arise in vivo from mismatched or misaligned primer ends. These misaligned primers can be extended by PolIV. Exhibits no 3'-5' exonuclease (proofreading) activity. May be involved in translesional synthesis, in conjunction with the beta clamp from PolIII.</text>
</comment>
<evidence type="ECO:0000256" key="5">
    <source>
        <dbReference type="ARBA" id="ARBA00025589"/>
    </source>
</evidence>
<dbReference type="PANTHER" id="PTHR35369">
    <property type="entry name" value="BLR3025 PROTEIN-RELATED"/>
    <property type="match status" value="1"/>
</dbReference>
<dbReference type="Pfam" id="PF11799">
    <property type="entry name" value="IMS_C"/>
    <property type="match status" value="1"/>
</dbReference>
<dbReference type="InterPro" id="IPR043128">
    <property type="entry name" value="Rev_trsase/Diguanyl_cyclase"/>
</dbReference>
<evidence type="ECO:0000259" key="7">
    <source>
        <dbReference type="Pfam" id="PF00817"/>
    </source>
</evidence>
<dbReference type="InterPro" id="IPR043502">
    <property type="entry name" value="DNA/RNA_pol_sf"/>
</dbReference>
<dbReference type="Gene3D" id="3.40.1170.60">
    <property type="match status" value="1"/>
</dbReference>
<evidence type="ECO:0000256" key="1">
    <source>
        <dbReference type="ARBA" id="ARBA00010945"/>
    </source>
</evidence>
<dbReference type="Gene3D" id="3.30.70.270">
    <property type="match status" value="1"/>
</dbReference>
<dbReference type="AlphaFoldDB" id="A0A318TTD6"/>
<feature type="domain" description="DNA polymerase Y-family little finger" evidence="8">
    <location>
        <begin position="227"/>
        <end position="326"/>
    </location>
</feature>
<reference evidence="9 10" key="1">
    <citation type="submission" date="2018-06" db="EMBL/GenBank/DDBJ databases">
        <title>Genomic Encyclopedia of Type Strains, Phase III (KMG-III): the genomes of soil and plant-associated and newly described type strains.</title>
        <authorList>
            <person name="Whitman W."/>
        </authorList>
    </citation>
    <scope>NUCLEOTIDE SEQUENCE [LARGE SCALE GENOMIC DNA]</scope>
    <source>
        <strain evidence="9 10">JA737</strain>
    </source>
</reference>
<dbReference type="PANTHER" id="PTHR35369:SF2">
    <property type="entry name" value="BLR3025 PROTEIN"/>
    <property type="match status" value="1"/>
</dbReference>
<dbReference type="InterPro" id="IPR017961">
    <property type="entry name" value="DNA_pol_Y-fam_little_finger"/>
</dbReference>
<comment type="catalytic activity">
    <reaction evidence="6">
        <text>DNA(n) + a 2'-deoxyribonucleoside 5'-triphosphate = DNA(n+1) + diphosphate</text>
        <dbReference type="Rhea" id="RHEA:22508"/>
        <dbReference type="Rhea" id="RHEA-COMP:17339"/>
        <dbReference type="Rhea" id="RHEA-COMP:17340"/>
        <dbReference type="ChEBI" id="CHEBI:33019"/>
        <dbReference type="ChEBI" id="CHEBI:61560"/>
        <dbReference type="ChEBI" id="CHEBI:173112"/>
        <dbReference type="EC" id="2.7.7.7"/>
    </reaction>
</comment>
<dbReference type="CDD" id="cd03468">
    <property type="entry name" value="PolY_like"/>
    <property type="match status" value="1"/>
</dbReference>
<evidence type="ECO:0000256" key="3">
    <source>
        <dbReference type="ARBA" id="ARBA00012417"/>
    </source>
</evidence>
<evidence type="ECO:0000256" key="6">
    <source>
        <dbReference type="ARBA" id="ARBA00049244"/>
    </source>
</evidence>
<evidence type="ECO:0000256" key="4">
    <source>
        <dbReference type="ARBA" id="ARBA00022763"/>
    </source>
</evidence>
<dbReference type="SUPFAM" id="SSF56672">
    <property type="entry name" value="DNA/RNA polymerases"/>
    <property type="match status" value="1"/>
</dbReference>
<accession>A0A318TTD6</accession>
<dbReference type="GO" id="GO:0006281">
    <property type="term" value="P:DNA repair"/>
    <property type="evidence" value="ECO:0007669"/>
    <property type="project" value="InterPro"/>
</dbReference>
<feature type="domain" description="UmuC" evidence="7">
    <location>
        <begin position="24"/>
        <end position="135"/>
    </location>
</feature>
<evidence type="ECO:0000313" key="10">
    <source>
        <dbReference type="Proteomes" id="UP000247727"/>
    </source>
</evidence>
<dbReference type="Proteomes" id="UP000247727">
    <property type="component" value="Unassembled WGS sequence"/>
</dbReference>
<comment type="subunit">
    <text evidence="2">Monomer.</text>
</comment>
<evidence type="ECO:0000259" key="8">
    <source>
        <dbReference type="Pfam" id="PF11799"/>
    </source>
</evidence>
<dbReference type="InterPro" id="IPR050356">
    <property type="entry name" value="SulA_CellDiv_inhibitor"/>
</dbReference>
<dbReference type="EC" id="2.7.7.7" evidence="3"/>
<comment type="similarity">
    <text evidence="1">Belongs to the DNA polymerase type-Y family.</text>
</comment>
<keyword evidence="10" id="KW-1185">Reference proteome</keyword>
<gene>
    <name evidence="9" type="ORF">C8J30_11443</name>
</gene>
<evidence type="ECO:0000313" key="9">
    <source>
        <dbReference type="EMBL" id="PYF08106.1"/>
    </source>
</evidence>
<name>A0A318TTD6_9RHOB</name>
<evidence type="ECO:0000256" key="2">
    <source>
        <dbReference type="ARBA" id="ARBA00011245"/>
    </source>
</evidence>
<dbReference type="EMBL" id="QJTK01000014">
    <property type="protein sequence ID" value="PYF08106.1"/>
    <property type="molecule type" value="Genomic_DNA"/>
</dbReference>
<proteinExistence type="inferred from homology"/>
<keyword evidence="4" id="KW-0227">DNA damage</keyword>